<comment type="subcellular location">
    <subcellularLocation>
        <location evidence="9">Cell membrane</location>
        <topology evidence="9">Multi-pass membrane protein</topology>
    </subcellularLocation>
    <subcellularLocation>
        <location evidence="1">Membrane</location>
        <topology evidence="1">Multi-pass membrane protein</topology>
    </subcellularLocation>
</comment>
<feature type="transmembrane region" description="Helical" evidence="9">
    <location>
        <begin position="292"/>
        <end position="310"/>
    </location>
</feature>
<dbReference type="InterPro" id="IPR006669">
    <property type="entry name" value="MgtE_transporter"/>
</dbReference>
<dbReference type="NCBIfam" id="TIGR00400">
    <property type="entry name" value="mgtE"/>
    <property type="match status" value="1"/>
</dbReference>
<dbReference type="Pfam" id="PF00571">
    <property type="entry name" value="CBS"/>
    <property type="match status" value="1"/>
</dbReference>
<comment type="caution">
    <text evidence="11">The sequence shown here is derived from an EMBL/GenBank/DDBJ whole genome shotgun (WGS) entry which is preliminary data.</text>
</comment>
<feature type="domain" description="CBS" evidence="10">
    <location>
        <begin position="208"/>
        <end position="266"/>
    </location>
</feature>
<evidence type="ECO:0000256" key="9">
    <source>
        <dbReference type="RuleBase" id="RU362011"/>
    </source>
</evidence>
<keyword evidence="4 9" id="KW-0812">Transmembrane</keyword>
<dbReference type="SUPFAM" id="SSF161093">
    <property type="entry name" value="MgtE membrane domain-like"/>
    <property type="match status" value="1"/>
</dbReference>
<dbReference type="Gene3D" id="1.10.357.20">
    <property type="entry name" value="SLC41 divalent cation transporters, integral membrane domain"/>
    <property type="match status" value="1"/>
</dbReference>
<dbReference type="SUPFAM" id="SSF54631">
    <property type="entry name" value="CBS-domain pair"/>
    <property type="match status" value="1"/>
</dbReference>
<evidence type="ECO:0000259" key="10">
    <source>
        <dbReference type="PROSITE" id="PS51371"/>
    </source>
</evidence>
<dbReference type="GO" id="GO:0015095">
    <property type="term" value="F:magnesium ion transmembrane transporter activity"/>
    <property type="evidence" value="ECO:0007669"/>
    <property type="project" value="UniProtKB-UniRule"/>
</dbReference>
<evidence type="ECO:0000256" key="4">
    <source>
        <dbReference type="ARBA" id="ARBA00022692"/>
    </source>
</evidence>
<accession>A0AAE3DE12</accession>
<evidence type="ECO:0000256" key="8">
    <source>
        <dbReference type="PROSITE-ProRule" id="PRU00703"/>
    </source>
</evidence>
<dbReference type="InterPro" id="IPR006668">
    <property type="entry name" value="Mg_transptr_MgtE_intracell_dom"/>
</dbReference>
<evidence type="ECO:0000256" key="1">
    <source>
        <dbReference type="ARBA" id="ARBA00004141"/>
    </source>
</evidence>
<name>A0AAE3DE12_9FIRM</name>
<evidence type="ECO:0000256" key="3">
    <source>
        <dbReference type="ARBA" id="ARBA00022448"/>
    </source>
</evidence>
<dbReference type="PANTHER" id="PTHR43773:SF1">
    <property type="entry name" value="MAGNESIUM TRANSPORTER MGTE"/>
    <property type="match status" value="1"/>
</dbReference>
<dbReference type="EMBL" id="JAJEPW010000057">
    <property type="protein sequence ID" value="MCC2130608.1"/>
    <property type="molecule type" value="Genomic_DNA"/>
</dbReference>
<evidence type="ECO:0000256" key="2">
    <source>
        <dbReference type="ARBA" id="ARBA00009749"/>
    </source>
</evidence>
<dbReference type="PANTHER" id="PTHR43773">
    <property type="entry name" value="MAGNESIUM TRANSPORTER MGTE"/>
    <property type="match status" value="1"/>
</dbReference>
<feature type="transmembrane region" description="Helical" evidence="9">
    <location>
        <begin position="366"/>
        <end position="388"/>
    </location>
</feature>
<keyword evidence="12" id="KW-1185">Reference proteome</keyword>
<evidence type="ECO:0000256" key="7">
    <source>
        <dbReference type="ARBA" id="ARBA00023136"/>
    </source>
</evidence>
<dbReference type="InterPro" id="IPR046342">
    <property type="entry name" value="CBS_dom_sf"/>
</dbReference>
<sequence length="469" mass="51362">MFNEDKNLKSGGCADEIAALIRDDLSPKMIQEQLENYHNSDIAKSMEQMDRLGRMRLIRSIEPDKLAGIFKYVEPQEAAAFLKDIDTERAVFILEKIDPDAAADILRELPGSDRSAMIGLLNGALRKKIELLVSFDEDEIGSRMSANFISLDSEMTVGQATRALMDQAKENDNIQMLFVTAENGFFCGTVELRALLIAEKNAAIAPLIQHRFPYVYCSERTEDCIERLKSYSESAIPVLDASNCILGVITLRDLVEAVDDEMSDDYAKLGGLSAEEDLHEPLRASLKKRMPWLLVLLVLGMVVSGVVGAFEKVVSRLTIIMAFQSLILDMAGNVGTQSLAVTIRVLMDKEITARKKLGLVCKEMRVGLFSGLILGSLSVLFVGAYIMLGKGYPAQYAFAVSVCIGAALLLAMFISSAVGTLIPMFFKRIGVDPAVASGPLITTVNDLVAVVTYYGLSWLLLLQVLHLGS</sequence>
<keyword evidence="6 9" id="KW-1133">Transmembrane helix</keyword>
<reference evidence="11" key="1">
    <citation type="submission" date="2021-10" db="EMBL/GenBank/DDBJ databases">
        <title>Anaerobic single-cell dispensing facilitates the cultivation of human gut bacteria.</title>
        <authorList>
            <person name="Afrizal A."/>
        </authorList>
    </citation>
    <scope>NUCLEOTIDE SEQUENCE</scope>
    <source>
        <strain evidence="11">CLA-AA-H272</strain>
    </source>
</reference>
<dbReference type="InterPro" id="IPR006667">
    <property type="entry name" value="SLC41_membr_dom"/>
</dbReference>
<protein>
    <recommendedName>
        <fullName evidence="9">Magnesium transporter MgtE</fullName>
    </recommendedName>
</protein>
<feature type="transmembrane region" description="Helical" evidence="9">
    <location>
        <begin position="447"/>
        <end position="466"/>
    </location>
</feature>
<feature type="transmembrane region" description="Helical" evidence="9">
    <location>
        <begin position="322"/>
        <end position="346"/>
    </location>
</feature>
<dbReference type="Pfam" id="PF01769">
    <property type="entry name" value="MgtE"/>
    <property type="match status" value="1"/>
</dbReference>
<dbReference type="Gene3D" id="3.10.580.10">
    <property type="entry name" value="CBS-domain"/>
    <property type="match status" value="1"/>
</dbReference>
<dbReference type="PROSITE" id="PS51371">
    <property type="entry name" value="CBS"/>
    <property type="match status" value="1"/>
</dbReference>
<keyword evidence="9" id="KW-1003">Cell membrane</keyword>
<evidence type="ECO:0000256" key="6">
    <source>
        <dbReference type="ARBA" id="ARBA00022989"/>
    </source>
</evidence>
<feature type="transmembrane region" description="Helical" evidence="9">
    <location>
        <begin position="394"/>
        <end position="426"/>
    </location>
</feature>
<dbReference type="Gene3D" id="1.25.60.10">
    <property type="entry name" value="MgtE N-terminal domain-like"/>
    <property type="match status" value="1"/>
</dbReference>
<comment type="subunit">
    <text evidence="9">Homodimer.</text>
</comment>
<dbReference type="GO" id="GO:0046872">
    <property type="term" value="F:metal ion binding"/>
    <property type="evidence" value="ECO:0007669"/>
    <property type="project" value="UniProtKB-KW"/>
</dbReference>
<dbReference type="AlphaFoldDB" id="A0AAE3DE12"/>
<dbReference type="Pfam" id="PF03448">
    <property type="entry name" value="MgtE_N"/>
    <property type="match status" value="1"/>
</dbReference>
<keyword evidence="5 9" id="KW-0460">Magnesium</keyword>
<dbReference type="GO" id="GO:0005886">
    <property type="term" value="C:plasma membrane"/>
    <property type="evidence" value="ECO:0007669"/>
    <property type="project" value="UniProtKB-SubCell"/>
</dbReference>
<dbReference type="SMART" id="SM00924">
    <property type="entry name" value="MgtE_N"/>
    <property type="match status" value="1"/>
</dbReference>
<keyword evidence="8" id="KW-0129">CBS domain</keyword>
<keyword evidence="3 9" id="KW-0813">Transport</keyword>
<proteinExistence type="inferred from homology"/>
<evidence type="ECO:0000313" key="12">
    <source>
        <dbReference type="Proteomes" id="UP001199319"/>
    </source>
</evidence>
<keyword evidence="9" id="KW-0479">Metal-binding</keyword>
<comment type="similarity">
    <text evidence="2 9">Belongs to the SLC41A transporter family.</text>
</comment>
<keyword evidence="7 9" id="KW-0472">Membrane</keyword>
<comment type="function">
    <text evidence="9">Acts as a magnesium transporter.</text>
</comment>
<dbReference type="InterPro" id="IPR036739">
    <property type="entry name" value="SLC41_membr_dom_sf"/>
</dbReference>
<dbReference type="SUPFAM" id="SSF158791">
    <property type="entry name" value="MgtE N-terminal domain-like"/>
    <property type="match status" value="1"/>
</dbReference>
<evidence type="ECO:0000256" key="5">
    <source>
        <dbReference type="ARBA" id="ARBA00022842"/>
    </source>
</evidence>
<evidence type="ECO:0000313" key="11">
    <source>
        <dbReference type="EMBL" id="MCC2130608.1"/>
    </source>
</evidence>
<dbReference type="InterPro" id="IPR000644">
    <property type="entry name" value="CBS_dom"/>
</dbReference>
<organism evidence="11 12">
    <name type="scientific">Brotocaccenecus cirricatena</name>
    <dbReference type="NCBI Taxonomy" id="3064195"/>
    <lineage>
        <taxon>Bacteria</taxon>
        <taxon>Bacillati</taxon>
        <taxon>Bacillota</taxon>
        <taxon>Clostridia</taxon>
        <taxon>Eubacteriales</taxon>
        <taxon>Oscillospiraceae</taxon>
        <taxon>Brotocaccenecus</taxon>
    </lineage>
</organism>
<gene>
    <name evidence="11" type="primary">mgtE</name>
    <name evidence="11" type="ORF">LKD37_13995</name>
</gene>
<dbReference type="Proteomes" id="UP001199319">
    <property type="component" value="Unassembled WGS sequence"/>
</dbReference>
<dbReference type="InterPro" id="IPR038076">
    <property type="entry name" value="MgtE_N_sf"/>
</dbReference>